<dbReference type="Proteomes" id="UP000799755">
    <property type="component" value="Unassembled WGS sequence"/>
</dbReference>
<evidence type="ECO:0000313" key="2">
    <source>
        <dbReference type="Proteomes" id="UP000799755"/>
    </source>
</evidence>
<organism evidence="1 2">
    <name type="scientific">Lindgomyces ingoldianus</name>
    <dbReference type="NCBI Taxonomy" id="673940"/>
    <lineage>
        <taxon>Eukaryota</taxon>
        <taxon>Fungi</taxon>
        <taxon>Dikarya</taxon>
        <taxon>Ascomycota</taxon>
        <taxon>Pezizomycotina</taxon>
        <taxon>Dothideomycetes</taxon>
        <taxon>Pleosporomycetidae</taxon>
        <taxon>Pleosporales</taxon>
        <taxon>Lindgomycetaceae</taxon>
        <taxon>Lindgomyces</taxon>
    </lineage>
</organism>
<proteinExistence type="predicted"/>
<reference evidence="1" key="1">
    <citation type="journal article" date="2020" name="Stud. Mycol.">
        <title>101 Dothideomycetes genomes: a test case for predicting lifestyles and emergence of pathogens.</title>
        <authorList>
            <person name="Haridas S."/>
            <person name="Albert R."/>
            <person name="Binder M."/>
            <person name="Bloem J."/>
            <person name="Labutti K."/>
            <person name="Salamov A."/>
            <person name="Andreopoulos B."/>
            <person name="Baker S."/>
            <person name="Barry K."/>
            <person name="Bills G."/>
            <person name="Bluhm B."/>
            <person name="Cannon C."/>
            <person name="Castanera R."/>
            <person name="Culley D."/>
            <person name="Daum C."/>
            <person name="Ezra D."/>
            <person name="Gonzalez J."/>
            <person name="Henrissat B."/>
            <person name="Kuo A."/>
            <person name="Liang C."/>
            <person name="Lipzen A."/>
            <person name="Lutzoni F."/>
            <person name="Magnuson J."/>
            <person name="Mondo S."/>
            <person name="Nolan M."/>
            <person name="Ohm R."/>
            <person name="Pangilinan J."/>
            <person name="Park H.-J."/>
            <person name="Ramirez L."/>
            <person name="Alfaro M."/>
            <person name="Sun H."/>
            <person name="Tritt A."/>
            <person name="Yoshinaga Y."/>
            <person name="Zwiers L.-H."/>
            <person name="Turgeon B."/>
            <person name="Goodwin S."/>
            <person name="Spatafora J."/>
            <person name="Crous P."/>
            <person name="Grigoriev I."/>
        </authorList>
    </citation>
    <scope>NUCLEOTIDE SEQUENCE</scope>
    <source>
        <strain evidence="1">ATCC 200398</strain>
    </source>
</reference>
<name>A0ACB6QYW4_9PLEO</name>
<sequence>MPPSRAYVPRAIRGAFTASHGKPPLAISNSPLSSLSFSLLRCSSSGAASNLAESENKSMKVATKDLKEGEAPKNKPLAELDKELELKMKGLAGDGGEAGVELEDGQPVALKRGVRNNMFRYI</sequence>
<comment type="caution">
    <text evidence="1">The sequence shown here is derived from an EMBL/GenBank/DDBJ whole genome shotgun (WGS) entry which is preliminary data.</text>
</comment>
<dbReference type="EMBL" id="MU003503">
    <property type="protein sequence ID" value="KAF2472091.1"/>
    <property type="molecule type" value="Genomic_DNA"/>
</dbReference>
<evidence type="ECO:0000313" key="1">
    <source>
        <dbReference type="EMBL" id="KAF2472091.1"/>
    </source>
</evidence>
<protein>
    <submittedName>
        <fullName evidence="1">Uncharacterized protein</fullName>
    </submittedName>
</protein>
<keyword evidence="2" id="KW-1185">Reference proteome</keyword>
<gene>
    <name evidence="1" type="ORF">BDR25DRAFT_18236</name>
</gene>
<accession>A0ACB6QYW4</accession>